<dbReference type="Pfam" id="PF02321">
    <property type="entry name" value="OEP"/>
    <property type="match status" value="2"/>
</dbReference>
<keyword evidence="3" id="KW-0175">Coiled coil</keyword>
<protein>
    <recommendedName>
        <fullName evidence="6">NodT family efflux transporter outer membrane factor (OMF) lipoprotein</fullName>
    </recommendedName>
</protein>
<comment type="caution">
    <text evidence="4">The sequence shown here is derived from an EMBL/GenBank/DDBJ whole genome shotgun (WGS) entry which is preliminary data.</text>
</comment>
<keyword evidence="5" id="KW-1185">Reference proteome</keyword>
<dbReference type="EMBL" id="LWID01000001">
    <property type="protein sequence ID" value="MDG6894960.1"/>
    <property type="molecule type" value="Genomic_DNA"/>
</dbReference>
<proteinExistence type="inferred from homology"/>
<dbReference type="InterPro" id="IPR010131">
    <property type="entry name" value="MdtP/NodT-like"/>
</dbReference>
<name>A0A9X4SHW7_9PAST</name>
<evidence type="ECO:0000313" key="4">
    <source>
        <dbReference type="EMBL" id="MDG6894960.1"/>
    </source>
</evidence>
<gene>
    <name evidence="4" type="ORF">A6A20_04805</name>
</gene>
<keyword evidence="2" id="KW-0449">Lipoprotein</keyword>
<dbReference type="GO" id="GO:0015562">
    <property type="term" value="F:efflux transmembrane transporter activity"/>
    <property type="evidence" value="ECO:0007669"/>
    <property type="project" value="InterPro"/>
</dbReference>
<sequence>MKKNLKLTALSCSFIILNACSQTQLDLSSSMEIPASFSQQQAGQSQQNIQQWWQNWQDPQLNRLIEQGLAHNLDLALAKGRLTEAQAQSRMANAELGANVGVSGTAGIGYSDINTGIINPASSRSHALLGGLTASWEPDLFGQKRSDSDAAQAVALSYQQQVYATQLLITAQIAESYFNIYAIEQQQSVLKQQINALQQLQRYLTGRFQAGQINAYERQEVAKQISAAQAQQATLQAQRDTQQRQLAILTGQSLQQFRLTTQGNPLVHLPAIPTGQMPAEVLARRPDLSANAQQVQAYAAKLASAKADLLPRFDLQFLGQGGRIDVNNDLSYLSGIGSFLSLGIQFPLFTNGRIQANIDASDARLQQALIQYDKTLLTALAEVENAYQQQYALRQQNQQLNQALQQAQQQSKEAKRLFQYGDQTFNNTISAQLSVLNYQQQLIQSQLETAKSLVGLYKALGGGWQEKGINNSVNDEAK</sequence>
<dbReference type="Gene3D" id="2.20.200.10">
    <property type="entry name" value="Outer membrane efflux proteins (OEP)"/>
    <property type="match status" value="1"/>
</dbReference>
<dbReference type="AlphaFoldDB" id="A0A9X4SHW7"/>
<keyword evidence="2" id="KW-0812">Transmembrane</keyword>
<dbReference type="SUPFAM" id="SSF56954">
    <property type="entry name" value="Outer membrane efflux proteins (OEP)"/>
    <property type="match status" value="1"/>
</dbReference>
<accession>A0A9X4SHW7</accession>
<dbReference type="Gene3D" id="1.20.1600.10">
    <property type="entry name" value="Outer membrane efflux proteins (OEP)"/>
    <property type="match status" value="1"/>
</dbReference>
<dbReference type="GO" id="GO:0016020">
    <property type="term" value="C:membrane"/>
    <property type="evidence" value="ECO:0007669"/>
    <property type="project" value="InterPro"/>
</dbReference>
<feature type="coiled-coil region" evidence="3">
    <location>
        <begin position="183"/>
        <end position="245"/>
    </location>
</feature>
<dbReference type="InterPro" id="IPR003423">
    <property type="entry name" value="OMP_efflux"/>
</dbReference>
<dbReference type="RefSeq" id="WP_279572404.1">
    <property type="nucleotide sequence ID" value="NZ_LWID01000001.1"/>
</dbReference>
<feature type="coiled-coil region" evidence="3">
    <location>
        <begin position="390"/>
        <end position="417"/>
    </location>
</feature>
<dbReference type="PANTHER" id="PTHR30203">
    <property type="entry name" value="OUTER MEMBRANE CATION EFFLUX PROTEIN"/>
    <property type="match status" value="1"/>
</dbReference>
<evidence type="ECO:0000256" key="1">
    <source>
        <dbReference type="ARBA" id="ARBA00007613"/>
    </source>
</evidence>
<dbReference type="NCBIfam" id="TIGR01845">
    <property type="entry name" value="outer_NodT"/>
    <property type="match status" value="1"/>
</dbReference>
<evidence type="ECO:0008006" key="6">
    <source>
        <dbReference type="Google" id="ProtNLM"/>
    </source>
</evidence>
<evidence type="ECO:0000256" key="3">
    <source>
        <dbReference type="SAM" id="Coils"/>
    </source>
</evidence>
<evidence type="ECO:0000313" key="5">
    <source>
        <dbReference type="Proteomes" id="UP001155500"/>
    </source>
</evidence>
<evidence type="ECO:0000256" key="2">
    <source>
        <dbReference type="RuleBase" id="RU362097"/>
    </source>
</evidence>
<comment type="similarity">
    <text evidence="1 2">Belongs to the outer membrane factor (OMF) (TC 1.B.17) family.</text>
</comment>
<reference evidence="4" key="1">
    <citation type="submission" date="2016-03" db="EMBL/GenBank/DDBJ databases">
        <title>Co-evolution between Pasteurellaceae and their hosts.</title>
        <authorList>
            <person name="Hansen M.J."/>
            <person name="Bojesen A.M."/>
            <person name="Planet P."/>
        </authorList>
    </citation>
    <scope>NUCLEOTIDE SEQUENCE</scope>
    <source>
        <strain evidence="4">146/S8/89</strain>
    </source>
</reference>
<keyword evidence="2" id="KW-0472">Membrane</keyword>
<organism evidence="4 5">
    <name type="scientific">Volucribacter amazonae</name>
    <dbReference type="NCBI Taxonomy" id="256731"/>
    <lineage>
        <taxon>Bacteria</taxon>
        <taxon>Pseudomonadati</taxon>
        <taxon>Pseudomonadota</taxon>
        <taxon>Gammaproteobacteria</taxon>
        <taxon>Pasteurellales</taxon>
        <taxon>Pasteurellaceae</taxon>
        <taxon>Volucribacter</taxon>
    </lineage>
</organism>
<dbReference type="Proteomes" id="UP001155500">
    <property type="component" value="Unassembled WGS sequence"/>
</dbReference>